<gene>
    <name evidence="4" type="ORF">SAMN05421637_2507</name>
</gene>
<dbReference type="InterPro" id="IPR000182">
    <property type="entry name" value="GNAT_dom"/>
</dbReference>
<protein>
    <submittedName>
        <fullName evidence="4">Putative acetyltransferase</fullName>
    </submittedName>
</protein>
<dbReference type="EMBL" id="FNZI01000006">
    <property type="protein sequence ID" value="SEJ63642.1"/>
    <property type="molecule type" value="Genomic_DNA"/>
</dbReference>
<keyword evidence="5" id="KW-1185">Reference proteome</keyword>
<dbReference type="GO" id="GO:0016747">
    <property type="term" value="F:acyltransferase activity, transferring groups other than amino-acyl groups"/>
    <property type="evidence" value="ECO:0007669"/>
    <property type="project" value="InterPro"/>
</dbReference>
<dbReference type="RefSeq" id="WP_042215859.1">
    <property type="nucleotide sequence ID" value="NZ_BBLU01000014.1"/>
</dbReference>
<feature type="domain" description="N-acetyltransferase" evidence="3">
    <location>
        <begin position="1"/>
        <end position="152"/>
    </location>
</feature>
<evidence type="ECO:0000313" key="5">
    <source>
        <dbReference type="Proteomes" id="UP000183315"/>
    </source>
</evidence>
<keyword evidence="1 4" id="KW-0808">Transferase</keyword>
<dbReference type="InterPro" id="IPR050832">
    <property type="entry name" value="Bact_Acetyltransf"/>
</dbReference>
<evidence type="ECO:0000256" key="2">
    <source>
        <dbReference type="ARBA" id="ARBA00023315"/>
    </source>
</evidence>
<dbReference type="PANTHER" id="PTHR43877:SF5">
    <property type="entry name" value="BLL8307 PROTEIN"/>
    <property type="match status" value="1"/>
</dbReference>
<dbReference type="OrthoDB" id="9803233at2"/>
<dbReference type="SUPFAM" id="SSF55729">
    <property type="entry name" value="Acyl-CoA N-acyltransferases (Nat)"/>
    <property type="match status" value="1"/>
</dbReference>
<organism evidence="4 5">
    <name type="scientific">Demequina mangrovi</name>
    <dbReference type="NCBI Taxonomy" id="1043493"/>
    <lineage>
        <taxon>Bacteria</taxon>
        <taxon>Bacillati</taxon>
        <taxon>Actinomycetota</taxon>
        <taxon>Actinomycetes</taxon>
        <taxon>Micrococcales</taxon>
        <taxon>Demequinaceae</taxon>
        <taxon>Demequina</taxon>
    </lineage>
</organism>
<dbReference type="InterPro" id="IPR016181">
    <property type="entry name" value="Acyl_CoA_acyltransferase"/>
</dbReference>
<evidence type="ECO:0000313" key="4">
    <source>
        <dbReference type="EMBL" id="SEJ63642.1"/>
    </source>
</evidence>
<dbReference type="Pfam" id="PF00583">
    <property type="entry name" value="Acetyltransf_1"/>
    <property type="match status" value="1"/>
</dbReference>
<evidence type="ECO:0000256" key="1">
    <source>
        <dbReference type="ARBA" id="ARBA00022679"/>
    </source>
</evidence>
<reference evidence="5" key="1">
    <citation type="submission" date="2016-10" db="EMBL/GenBank/DDBJ databases">
        <authorList>
            <person name="Varghese N."/>
        </authorList>
    </citation>
    <scope>NUCLEOTIDE SEQUENCE [LARGE SCALE GENOMIC DNA]</scope>
    <source>
        <strain evidence="5">DSM 24868</strain>
    </source>
</reference>
<dbReference type="AlphaFoldDB" id="A0A1H7ANJ2"/>
<keyword evidence="2" id="KW-0012">Acyltransferase</keyword>
<name>A0A1H7ANJ2_9MICO</name>
<dbReference type="PANTHER" id="PTHR43877">
    <property type="entry name" value="AMINOALKYLPHOSPHONATE N-ACETYLTRANSFERASE-RELATED-RELATED"/>
    <property type="match status" value="1"/>
</dbReference>
<dbReference type="STRING" id="1043493.SAMN05421637_2507"/>
<dbReference type="PROSITE" id="PS51186">
    <property type="entry name" value="GNAT"/>
    <property type="match status" value="1"/>
</dbReference>
<dbReference type="eggNOG" id="COG0454">
    <property type="taxonomic scope" value="Bacteria"/>
</dbReference>
<evidence type="ECO:0000259" key="3">
    <source>
        <dbReference type="PROSITE" id="PS51186"/>
    </source>
</evidence>
<accession>A0A1H7ANJ2</accession>
<proteinExistence type="predicted"/>
<sequence length="152" mass="16470">MQISPADPTTPDILALLNEHLAEMHATSPAESVHALDVEALRRPEVTFLAARDQSGDLLGVGAVVALADDHAEIKSMRTTAQARGKGVAAAVLAELVATAQQHGRTRVSLETGTEPHFAPARRLYERHGFLECEPFGKYTLDPNSIFYTREV</sequence>
<dbReference type="Gene3D" id="3.40.630.30">
    <property type="match status" value="1"/>
</dbReference>
<dbReference type="Proteomes" id="UP000183315">
    <property type="component" value="Unassembled WGS sequence"/>
</dbReference>